<dbReference type="Pfam" id="PF00652">
    <property type="entry name" value="Ricin_B_lectin"/>
    <property type="match status" value="1"/>
</dbReference>
<evidence type="ECO:0000259" key="1">
    <source>
        <dbReference type="Pfam" id="PF00652"/>
    </source>
</evidence>
<accession>A0A3S3RCB0</accession>
<name>A0A3S3RCB0_9GAMM</name>
<evidence type="ECO:0000313" key="2">
    <source>
        <dbReference type="EMBL" id="RWX57607.1"/>
    </source>
</evidence>
<keyword evidence="3" id="KW-1185">Reference proteome</keyword>
<dbReference type="InterPro" id="IPR035992">
    <property type="entry name" value="Ricin_B-like_lectins"/>
</dbReference>
<dbReference type="Proteomes" id="UP000287563">
    <property type="component" value="Unassembled WGS sequence"/>
</dbReference>
<feature type="domain" description="Ricin B lectin" evidence="1">
    <location>
        <begin position="287"/>
        <end position="360"/>
    </location>
</feature>
<reference evidence="2 3" key="1">
    <citation type="submission" date="2018-11" db="EMBL/GenBank/DDBJ databases">
        <title>Photobacterium sp. BEI247 sp. nov., a marine bacterium isolated from Yongle Blue Hole in the South China Sea.</title>
        <authorList>
            <person name="Wang X."/>
        </authorList>
    </citation>
    <scope>NUCLEOTIDE SEQUENCE [LARGE SCALE GENOMIC DNA]</scope>
    <source>
        <strain evidence="3">BEI247</strain>
    </source>
</reference>
<dbReference type="Gene3D" id="2.70.240.20">
    <property type="entry name" value="Leukocidin/Hemolysin toxin, cytolysin domain"/>
    <property type="match status" value="1"/>
</dbReference>
<dbReference type="InterPro" id="IPR000772">
    <property type="entry name" value="Ricin_B_lectin"/>
</dbReference>
<evidence type="ECO:0000313" key="3">
    <source>
        <dbReference type="Proteomes" id="UP000287563"/>
    </source>
</evidence>
<dbReference type="PROSITE" id="PS50231">
    <property type="entry name" value="RICIN_B_LECTIN"/>
    <property type="match status" value="1"/>
</dbReference>
<dbReference type="AlphaFoldDB" id="A0A3S3RCB0"/>
<sequence>MYSQSPITSFGHREKYVDVTLNQGSGINFDTSYVAHNVEEIRKGISRFWFFTMAQYMDKVTQTVSIDNNRLTSGTSSMADWLPKRQQQQELDITKEKQTQVTLGIKRLPKSPIDSVSVNVSESIHIKSGSIATLDTSVSNTSLTVSYNNDRLGADAGEQGWCSLTSNGECMIKRADEEENPYDYRNKLDSVYKNGFRPDFTAQFVGTDDTKGTSVITVSSNARGIELLGHNRWVLGARYASGIRVDGKAYNLIDNQDSFTIDVNWDHPVYLGAQTVNLSALSRSDSEASCVTVKSNRKLSFEECGNNNINQSFIYSPSKQYILVSNPELCLDSSNNQLRLAPCEDYPSLTQRWQWTGTTQFDNDILYSNALGNQIHVIDTTTSNPIRMRSVLASEPIQNKHRFDSYNTHLF</sequence>
<gene>
    <name evidence="2" type="ORF">EDI28_06235</name>
</gene>
<protein>
    <recommendedName>
        <fullName evidence="1">Ricin B lectin domain-containing protein</fullName>
    </recommendedName>
</protein>
<dbReference type="SUPFAM" id="SSF50370">
    <property type="entry name" value="Ricin B-like lectins"/>
    <property type="match status" value="1"/>
</dbReference>
<dbReference type="EMBL" id="RJLM01000001">
    <property type="protein sequence ID" value="RWX57607.1"/>
    <property type="molecule type" value="Genomic_DNA"/>
</dbReference>
<dbReference type="CDD" id="cd23423">
    <property type="entry name" value="beta-trefoil_Ricin_hemolysin"/>
    <property type="match status" value="1"/>
</dbReference>
<organism evidence="2 3">
    <name type="scientific">Photobacterium chitinilyticum</name>
    <dbReference type="NCBI Taxonomy" id="2485123"/>
    <lineage>
        <taxon>Bacteria</taxon>
        <taxon>Pseudomonadati</taxon>
        <taxon>Pseudomonadota</taxon>
        <taxon>Gammaproteobacteria</taxon>
        <taxon>Vibrionales</taxon>
        <taxon>Vibrionaceae</taxon>
        <taxon>Photobacterium</taxon>
    </lineage>
</organism>
<proteinExistence type="predicted"/>
<comment type="caution">
    <text evidence="2">The sequence shown here is derived from an EMBL/GenBank/DDBJ whole genome shotgun (WGS) entry which is preliminary data.</text>
</comment>